<dbReference type="InterPro" id="IPR011055">
    <property type="entry name" value="Dup_hybrid_motif"/>
</dbReference>
<dbReference type="SUPFAM" id="SSF47090">
    <property type="entry name" value="PGBD-like"/>
    <property type="match status" value="1"/>
</dbReference>
<sequence length="255" mass="26582">MTAFTLDMSGPFQPGTGATDLGGPNVGGHQPPHWYEQYGMDFGAAEGTLVRAAFDAHVTRYNPHDPAADTPKVYGAQLFMRAPNDMMGGYYTHITDVPAGLTVGSTVARGDPLGTVCRSGPTTTHLHWALVEIIGGAPAGQYQGVDLHEFFLGITGTDTAASVTFPQDGSPPMPGGGAGHPRAFHLAGVRGIQEALTALGYDPGPIDGIDGPRTRAAVSAFQRDQRLAEDGQWGEATHAVMVAALQAKGFLVDGD</sequence>
<dbReference type="Pfam" id="PF01551">
    <property type="entry name" value="Peptidase_M23"/>
    <property type="match status" value="1"/>
</dbReference>
<dbReference type="Gene3D" id="2.70.70.10">
    <property type="entry name" value="Glucose Permease (Domain IIA)"/>
    <property type="match status" value="1"/>
</dbReference>
<evidence type="ECO:0000259" key="2">
    <source>
        <dbReference type="Pfam" id="PF01471"/>
    </source>
</evidence>
<gene>
    <name evidence="4" type="ORF">AQJ46_43285</name>
</gene>
<dbReference type="EMBL" id="LMWU01000062">
    <property type="protein sequence ID" value="KUN58238.1"/>
    <property type="molecule type" value="Genomic_DNA"/>
</dbReference>
<evidence type="ECO:0000313" key="5">
    <source>
        <dbReference type="Proteomes" id="UP000053669"/>
    </source>
</evidence>
<evidence type="ECO:0008006" key="6">
    <source>
        <dbReference type="Google" id="ProtNLM"/>
    </source>
</evidence>
<dbReference type="STRING" id="58343.AQJ46_43285"/>
<reference evidence="4 5" key="1">
    <citation type="submission" date="2015-10" db="EMBL/GenBank/DDBJ databases">
        <title>Draft genome sequence of Streptomyces canus DSM 40017, type strain for the species Streptomyces canus.</title>
        <authorList>
            <person name="Ruckert C."/>
            <person name="Winkler A."/>
            <person name="Kalinowski J."/>
            <person name="Kampfer P."/>
            <person name="Glaeser S."/>
        </authorList>
    </citation>
    <scope>NUCLEOTIDE SEQUENCE [LARGE SCALE GENOMIC DNA]</scope>
    <source>
        <strain evidence="4 5">DSM 40017</strain>
    </source>
</reference>
<dbReference type="InterPro" id="IPR002477">
    <property type="entry name" value="Peptidoglycan-bd-like"/>
</dbReference>
<dbReference type="InterPro" id="IPR036365">
    <property type="entry name" value="PGBD-like_sf"/>
</dbReference>
<feature type="domain" description="M23ase beta-sheet core" evidence="3">
    <location>
        <begin position="37"/>
        <end position="130"/>
    </location>
</feature>
<name>A0A101RMR0_9ACTN</name>
<organism evidence="4 5">
    <name type="scientific">Streptomyces canus</name>
    <dbReference type="NCBI Taxonomy" id="58343"/>
    <lineage>
        <taxon>Bacteria</taxon>
        <taxon>Bacillati</taxon>
        <taxon>Actinomycetota</taxon>
        <taxon>Actinomycetes</taxon>
        <taxon>Kitasatosporales</taxon>
        <taxon>Streptomycetaceae</taxon>
        <taxon>Streptomyces</taxon>
        <taxon>Streptomyces aurantiacus group</taxon>
    </lineage>
</organism>
<dbReference type="InterPro" id="IPR016047">
    <property type="entry name" value="M23ase_b-sheet_dom"/>
</dbReference>
<dbReference type="Gene3D" id="1.10.101.10">
    <property type="entry name" value="PGBD-like superfamily/PGBD"/>
    <property type="match status" value="1"/>
</dbReference>
<evidence type="ECO:0000259" key="3">
    <source>
        <dbReference type="Pfam" id="PF01551"/>
    </source>
</evidence>
<accession>A0A101RMR0</accession>
<evidence type="ECO:0000256" key="1">
    <source>
        <dbReference type="SAM" id="MobiDB-lite"/>
    </source>
</evidence>
<feature type="region of interest" description="Disordered" evidence="1">
    <location>
        <begin position="1"/>
        <end position="20"/>
    </location>
</feature>
<comment type="caution">
    <text evidence="4">The sequence shown here is derived from an EMBL/GenBank/DDBJ whole genome shotgun (WGS) entry which is preliminary data.</text>
</comment>
<evidence type="ECO:0000313" key="4">
    <source>
        <dbReference type="EMBL" id="KUN58238.1"/>
    </source>
</evidence>
<protein>
    <recommendedName>
        <fullName evidence="6">Peptidase M23 domain-containing protein</fullName>
    </recommendedName>
</protein>
<proteinExistence type="predicted"/>
<dbReference type="AlphaFoldDB" id="A0A101RMR0"/>
<feature type="domain" description="Peptidoglycan binding-like" evidence="2">
    <location>
        <begin position="188"/>
        <end position="241"/>
    </location>
</feature>
<dbReference type="RefSeq" id="WP_059210853.1">
    <property type="nucleotide sequence ID" value="NZ_KQ948676.1"/>
</dbReference>
<dbReference type="Proteomes" id="UP000053669">
    <property type="component" value="Unassembled WGS sequence"/>
</dbReference>
<dbReference type="Pfam" id="PF01471">
    <property type="entry name" value="PG_binding_1"/>
    <property type="match status" value="1"/>
</dbReference>
<dbReference type="SUPFAM" id="SSF51261">
    <property type="entry name" value="Duplicated hybrid motif"/>
    <property type="match status" value="1"/>
</dbReference>
<dbReference type="InterPro" id="IPR036366">
    <property type="entry name" value="PGBDSf"/>
</dbReference>